<dbReference type="Pfam" id="PF00675">
    <property type="entry name" value="Peptidase_M16"/>
    <property type="match status" value="1"/>
</dbReference>
<dbReference type="Pfam" id="PF08367">
    <property type="entry name" value="M16C_assoc"/>
    <property type="match status" value="1"/>
</dbReference>
<gene>
    <name evidence="6" type="ORF">MED92_12184</name>
</gene>
<dbReference type="Gene3D" id="3.30.830.10">
    <property type="entry name" value="Metalloenzyme, LuxS/M16 peptidase-like"/>
    <property type="match status" value="4"/>
</dbReference>
<dbReference type="InterPro" id="IPR011249">
    <property type="entry name" value="Metalloenz_LuxS/M16"/>
</dbReference>
<dbReference type="InterPro" id="IPR055130">
    <property type="entry name" value="PreP_C"/>
</dbReference>
<evidence type="ECO:0000256" key="2">
    <source>
        <dbReference type="ARBA" id="ARBA00007261"/>
    </source>
</evidence>
<dbReference type="SMART" id="SM01264">
    <property type="entry name" value="M16C_associated"/>
    <property type="match status" value="1"/>
</dbReference>
<dbReference type="InterPro" id="IPR001431">
    <property type="entry name" value="Pept_M16_Zn_BS"/>
</dbReference>
<dbReference type="SUPFAM" id="SSF63411">
    <property type="entry name" value="LuxS/MPP-like metallohydrolase"/>
    <property type="match status" value="4"/>
</dbReference>
<dbReference type="FunFam" id="3.30.830.10:FF:000011">
    <property type="entry name" value="Presequence protease, mitochondrial"/>
    <property type="match status" value="1"/>
</dbReference>
<dbReference type="GO" id="GO:0046872">
    <property type="term" value="F:metal ion binding"/>
    <property type="evidence" value="ECO:0007669"/>
    <property type="project" value="InterPro"/>
</dbReference>
<comment type="similarity">
    <text evidence="2 3">Belongs to the peptidase M16 family.</text>
</comment>
<accession>A0A7U8C107</accession>
<proteinExistence type="inferred from homology"/>
<evidence type="ECO:0000256" key="3">
    <source>
        <dbReference type="RuleBase" id="RU004447"/>
    </source>
</evidence>
<dbReference type="RefSeq" id="WP_007020103.1">
    <property type="nucleotide sequence ID" value="NZ_CH724125.1"/>
</dbReference>
<dbReference type="Pfam" id="PF05193">
    <property type="entry name" value="Peptidase_M16_C"/>
    <property type="match status" value="1"/>
</dbReference>
<organism evidence="6 7">
    <name type="scientific">Neptuniibacter caesariensis</name>
    <dbReference type="NCBI Taxonomy" id="207954"/>
    <lineage>
        <taxon>Bacteria</taxon>
        <taxon>Pseudomonadati</taxon>
        <taxon>Pseudomonadota</taxon>
        <taxon>Gammaproteobacteria</taxon>
        <taxon>Oceanospirillales</taxon>
        <taxon>Oceanospirillaceae</taxon>
        <taxon>Neptuniibacter</taxon>
    </lineage>
</organism>
<dbReference type="GO" id="GO:0004222">
    <property type="term" value="F:metalloendopeptidase activity"/>
    <property type="evidence" value="ECO:0007669"/>
    <property type="project" value="InterPro"/>
</dbReference>
<comment type="cofactor">
    <cofactor evidence="1">
        <name>Zn(2+)</name>
        <dbReference type="ChEBI" id="CHEBI:29105"/>
    </cofactor>
</comment>
<reference evidence="6 7" key="1">
    <citation type="submission" date="2006-02" db="EMBL/GenBank/DDBJ databases">
        <authorList>
            <person name="Pinhassi J."/>
            <person name="Pedros-Alio C."/>
            <person name="Ferriera S."/>
            <person name="Johnson J."/>
            <person name="Kravitz S."/>
            <person name="Halpern A."/>
            <person name="Remington K."/>
            <person name="Beeson K."/>
            <person name="Tran B."/>
            <person name="Rogers Y.-H."/>
            <person name="Friedman R."/>
            <person name="Venter J.C."/>
        </authorList>
    </citation>
    <scope>NUCLEOTIDE SEQUENCE [LARGE SCALE GENOMIC DNA]</scope>
    <source>
        <strain evidence="6 7">MED92</strain>
    </source>
</reference>
<evidence type="ECO:0000313" key="7">
    <source>
        <dbReference type="Proteomes" id="UP000002171"/>
    </source>
</evidence>
<dbReference type="PROSITE" id="PS00143">
    <property type="entry name" value="INSULINASE"/>
    <property type="match status" value="1"/>
</dbReference>
<dbReference type="PANTHER" id="PTHR43016">
    <property type="entry name" value="PRESEQUENCE PROTEASE"/>
    <property type="match status" value="1"/>
</dbReference>
<evidence type="ECO:0000256" key="1">
    <source>
        <dbReference type="ARBA" id="ARBA00001947"/>
    </source>
</evidence>
<keyword evidence="4" id="KW-0175">Coiled coil</keyword>
<evidence type="ECO:0000256" key="4">
    <source>
        <dbReference type="SAM" id="Coils"/>
    </source>
</evidence>
<dbReference type="InterPro" id="IPR013578">
    <property type="entry name" value="Peptidase_M16C_assoc"/>
</dbReference>
<dbReference type="Proteomes" id="UP000002171">
    <property type="component" value="Unassembled WGS sequence"/>
</dbReference>
<protein>
    <submittedName>
        <fullName evidence="6">Peptidase M16-like</fullName>
    </submittedName>
</protein>
<feature type="coiled-coil region" evidence="4">
    <location>
        <begin position="491"/>
        <end position="518"/>
    </location>
</feature>
<dbReference type="InterPro" id="IPR007863">
    <property type="entry name" value="Peptidase_M16_C"/>
</dbReference>
<sequence>MTNLQTVADCHASFDFVRSEKIESLGIDVAEFTHKETGLTHYHIAADHSENVFLVGLRTVPEDSKGVAHILEHTALCGSERFPVRDPFFMMTRRSLNTFMNAMTSSDWTSYPFASQNRKDFFNLLDVYLDAVFFSRLDPLDFEQEGHRVEFAEPGNPDSDLEYKGVVFNEMKGAMSSPVSRLWQSVTKYLFPTTTYHHNSGGEPECIPDLSYDELIDFYKTHYHPSNAVIMTFGDIPATELQTFIEEKALARFEKLDTTIDIHDEKRYHSPLRVEEGYDLDQEDLSGKTHHVMAWLMGPSSDLEAQLKAHLMSRVLLDNSAAPLRHALESTDLGSAPSPLCGLEDSNREMSFMCGIEGSEPESADAFEKMVLEVLEKVAEEGVPQKMLEAQLHQLELQQREINGDGYPYGLSLIMSSLGAAVNHGDPIALLNLDPVLEKLREEIKQPDYVQNLVRELLDNPHRVRLTLRPDNQLAARRDAAEKAQLAKIKASLNEDEKQALISRAAELEARQNQIDDESILPKVTLNDVPDDMTVPEPTAVNSSLPYTRYDRGTNGLIYQQIIMQLPELSEDEQHLLPLYSYLLTELGCGERSYQENQQYQTEVTGGVHAFASIRGMPDNEQDVRGFFTLSGKALISKQQELLDLLKETLDSARFDELSRIREVVSQQRTRKEQSITGSGHALAMMAASAKMSPAAALAQATKGLESIRFFKTLDEQLEDQAQLQALSDKLANLHSKIQKTPRQFLVVAEEEYQAGLQQALESLWQGTSETEGAGFKLPALRERVKQAWTTSTQVSFCAKSFPTVPVEHPDSAALTILGDFLRNGFLHRAIREKGGAYGSGAGQDSGDAAFRFFSYRDPRLTETLDDFDASIQWLLENEHEDQKLEEAILGVVSSIDKPGSPAGEAKQAFHSLLFGRSPEQRKAFRSRILQVTLDDLKRVAKTYLLDADASVAVVTSKEQADELGDAYEIIEV</sequence>
<dbReference type="GO" id="GO:0006508">
    <property type="term" value="P:proteolysis"/>
    <property type="evidence" value="ECO:0007669"/>
    <property type="project" value="InterPro"/>
</dbReference>
<dbReference type="PANTHER" id="PTHR43016:SF13">
    <property type="entry name" value="PRESEQUENCE PROTEASE, MITOCHONDRIAL"/>
    <property type="match status" value="1"/>
</dbReference>
<comment type="caution">
    <text evidence="6">The sequence shown here is derived from an EMBL/GenBank/DDBJ whole genome shotgun (WGS) entry which is preliminary data.</text>
</comment>
<feature type="domain" description="Peptidase M16C associated" evidence="5">
    <location>
        <begin position="468"/>
        <end position="714"/>
    </location>
</feature>
<keyword evidence="7" id="KW-1185">Reference proteome</keyword>
<dbReference type="EMBL" id="AAOW01000045">
    <property type="protein sequence ID" value="EAR59538.1"/>
    <property type="molecule type" value="Genomic_DNA"/>
</dbReference>
<evidence type="ECO:0000259" key="5">
    <source>
        <dbReference type="SMART" id="SM01264"/>
    </source>
</evidence>
<dbReference type="OrthoDB" id="9762027at2"/>
<name>A0A7U8C107_NEPCE</name>
<dbReference type="AlphaFoldDB" id="A0A7U8C107"/>
<dbReference type="InterPro" id="IPR011765">
    <property type="entry name" value="Pept_M16_N"/>
</dbReference>
<evidence type="ECO:0000313" key="6">
    <source>
        <dbReference type="EMBL" id="EAR59538.1"/>
    </source>
</evidence>
<dbReference type="Pfam" id="PF22516">
    <property type="entry name" value="PreP_C"/>
    <property type="match status" value="1"/>
</dbReference>